<sequence>MISIKKVVWYRNFLFRHRAAKICVLIELNGAMKSSEQLSKIDGKTKIAGVFGYPVEHSLSPLFHNAAFARLGLNFVYLPFPVKPEELKIAVQSIRSLNIVGMNVTIPHKEKVLPYLDEISPEAKVIGAVNTIHNKEGKLIGYNTDGDGFIESLKKQGGFDPKDKNVFLLGAGGAAYAISFALIKSGIKKLILANRTYSKGKALLEHLKKIFQDKCQFSLVEFIEKNSSFVMSEIDLLINATSIGMHSGDPLLIAPEILPPNIFIYDVVYNRKTPFLKLAEERKLAFLGGLDMLVYQGALSFEIWT</sequence>
<dbReference type="Gene3D" id="3.40.50.10860">
    <property type="entry name" value="Leucine Dehydrogenase, chain A, domain 1"/>
    <property type="match status" value="1"/>
</dbReference>
<dbReference type="InterPro" id="IPR022893">
    <property type="entry name" value="Shikimate_DH_fam"/>
</dbReference>
<dbReference type="InterPro" id="IPR041121">
    <property type="entry name" value="SDH_C"/>
</dbReference>
<evidence type="ECO:0000313" key="12">
    <source>
        <dbReference type="Proteomes" id="UP000316674"/>
    </source>
</evidence>
<evidence type="ECO:0000259" key="8">
    <source>
        <dbReference type="Pfam" id="PF01488"/>
    </source>
</evidence>
<keyword evidence="3" id="KW-0028">Amino-acid biosynthesis</keyword>
<evidence type="ECO:0000256" key="2">
    <source>
        <dbReference type="ARBA" id="ARBA00012962"/>
    </source>
</evidence>
<gene>
    <name evidence="11" type="primary">aroE</name>
    <name evidence="11" type="ORF">E3I16_00185</name>
</gene>
<dbReference type="InterPro" id="IPR011342">
    <property type="entry name" value="Shikimate_DH"/>
</dbReference>
<dbReference type="EMBL" id="SOHY01000012">
    <property type="protein sequence ID" value="TEU03951.1"/>
    <property type="molecule type" value="Genomic_DNA"/>
</dbReference>
<dbReference type="SUPFAM" id="SSF53223">
    <property type="entry name" value="Aminoacid dehydrogenase-like, N-terminal domain"/>
    <property type="match status" value="1"/>
</dbReference>
<dbReference type="InterPro" id="IPR046346">
    <property type="entry name" value="Aminoacid_DH-like_N_sf"/>
</dbReference>
<dbReference type="PANTHER" id="PTHR21089:SF1">
    <property type="entry name" value="BIFUNCTIONAL 3-DEHYDROQUINATE DEHYDRATASE_SHIKIMATE DEHYDROGENASE, CHLOROPLASTIC"/>
    <property type="match status" value="1"/>
</dbReference>
<dbReference type="GO" id="GO:0050661">
    <property type="term" value="F:NADP binding"/>
    <property type="evidence" value="ECO:0007669"/>
    <property type="project" value="InterPro"/>
</dbReference>
<dbReference type="InterPro" id="IPR006151">
    <property type="entry name" value="Shikm_DH/Glu-tRNA_Rdtase"/>
</dbReference>
<evidence type="ECO:0000256" key="3">
    <source>
        <dbReference type="ARBA" id="ARBA00022605"/>
    </source>
</evidence>
<comment type="pathway">
    <text evidence="1">Metabolic intermediate biosynthesis; chorismate biosynthesis; chorismate from D-erythrose 4-phosphate and phosphoenolpyruvate: step 4/7.</text>
</comment>
<accession>A0A523ZJK1</accession>
<evidence type="ECO:0000256" key="1">
    <source>
        <dbReference type="ARBA" id="ARBA00004871"/>
    </source>
</evidence>
<dbReference type="EC" id="1.1.1.25" evidence="2"/>
<dbReference type="Pfam" id="PF01488">
    <property type="entry name" value="Shikimate_DH"/>
    <property type="match status" value="1"/>
</dbReference>
<dbReference type="PANTHER" id="PTHR21089">
    <property type="entry name" value="SHIKIMATE DEHYDROGENASE"/>
    <property type="match status" value="1"/>
</dbReference>
<evidence type="ECO:0000256" key="4">
    <source>
        <dbReference type="ARBA" id="ARBA00022857"/>
    </source>
</evidence>
<dbReference type="GO" id="GO:0009073">
    <property type="term" value="P:aromatic amino acid family biosynthetic process"/>
    <property type="evidence" value="ECO:0007669"/>
    <property type="project" value="UniProtKB-KW"/>
</dbReference>
<evidence type="ECO:0000256" key="7">
    <source>
        <dbReference type="ARBA" id="ARBA00049442"/>
    </source>
</evidence>
<keyword evidence="6" id="KW-0057">Aromatic amino acid biosynthesis</keyword>
<comment type="catalytic activity">
    <reaction evidence="7">
        <text>shikimate + NADP(+) = 3-dehydroshikimate + NADPH + H(+)</text>
        <dbReference type="Rhea" id="RHEA:17737"/>
        <dbReference type="ChEBI" id="CHEBI:15378"/>
        <dbReference type="ChEBI" id="CHEBI:16630"/>
        <dbReference type="ChEBI" id="CHEBI:36208"/>
        <dbReference type="ChEBI" id="CHEBI:57783"/>
        <dbReference type="ChEBI" id="CHEBI:58349"/>
        <dbReference type="EC" id="1.1.1.25"/>
    </reaction>
</comment>
<dbReference type="AlphaFoldDB" id="A0A523ZJK1"/>
<proteinExistence type="inferred from homology"/>
<dbReference type="Proteomes" id="UP000316674">
    <property type="component" value="Unassembled WGS sequence"/>
</dbReference>
<evidence type="ECO:0000256" key="6">
    <source>
        <dbReference type="ARBA" id="ARBA00023141"/>
    </source>
</evidence>
<dbReference type="UniPathway" id="UPA00053">
    <property type="reaction ID" value="UER00087"/>
</dbReference>
<dbReference type="HAMAP" id="MF_00222">
    <property type="entry name" value="Shikimate_DH_AroE"/>
    <property type="match status" value="1"/>
</dbReference>
<comment type="caution">
    <text evidence="11">The sequence shown here is derived from an EMBL/GenBank/DDBJ whole genome shotgun (WGS) entry which is preliminary data.</text>
</comment>
<feature type="domain" description="SDH C-terminal" evidence="10">
    <location>
        <begin position="289"/>
        <end position="305"/>
    </location>
</feature>
<dbReference type="Pfam" id="PF08501">
    <property type="entry name" value="Shikimate_dh_N"/>
    <property type="match status" value="1"/>
</dbReference>
<evidence type="ECO:0000259" key="9">
    <source>
        <dbReference type="Pfam" id="PF08501"/>
    </source>
</evidence>
<dbReference type="Gene3D" id="3.40.50.720">
    <property type="entry name" value="NAD(P)-binding Rossmann-like Domain"/>
    <property type="match status" value="1"/>
</dbReference>
<dbReference type="InterPro" id="IPR036291">
    <property type="entry name" value="NAD(P)-bd_dom_sf"/>
</dbReference>
<dbReference type="GO" id="GO:0004764">
    <property type="term" value="F:shikimate 3-dehydrogenase (NADP+) activity"/>
    <property type="evidence" value="ECO:0007669"/>
    <property type="project" value="UniProtKB-EC"/>
</dbReference>
<evidence type="ECO:0000313" key="11">
    <source>
        <dbReference type="EMBL" id="TEU03951.1"/>
    </source>
</evidence>
<evidence type="ECO:0000259" key="10">
    <source>
        <dbReference type="Pfam" id="PF18317"/>
    </source>
</evidence>
<dbReference type="FunFam" id="3.40.50.10860:FF:000004">
    <property type="entry name" value="Quinate/shikimate dehydrogenase"/>
    <property type="match status" value="1"/>
</dbReference>
<name>A0A523ZJK1_UNCAE</name>
<dbReference type="InterPro" id="IPR013708">
    <property type="entry name" value="Shikimate_DH-bd_N"/>
</dbReference>
<feature type="domain" description="Quinate/shikimate 5-dehydrogenase/glutamyl-tRNA reductase" evidence="8">
    <location>
        <begin position="160"/>
        <end position="218"/>
    </location>
</feature>
<dbReference type="GO" id="GO:0009423">
    <property type="term" value="P:chorismate biosynthetic process"/>
    <property type="evidence" value="ECO:0007669"/>
    <property type="project" value="UniProtKB-UniPathway"/>
</dbReference>
<feature type="domain" description="Shikimate dehydrogenase substrate binding N-terminal" evidence="9">
    <location>
        <begin position="50"/>
        <end position="132"/>
    </location>
</feature>
<organism evidence="11 12">
    <name type="scientific">Aerophobetes bacterium</name>
    <dbReference type="NCBI Taxonomy" id="2030807"/>
    <lineage>
        <taxon>Bacteria</taxon>
        <taxon>Candidatus Aerophobota</taxon>
    </lineage>
</organism>
<dbReference type="GO" id="GO:0005829">
    <property type="term" value="C:cytosol"/>
    <property type="evidence" value="ECO:0007669"/>
    <property type="project" value="TreeGrafter"/>
</dbReference>
<keyword evidence="5 11" id="KW-0560">Oxidoreductase</keyword>
<dbReference type="SUPFAM" id="SSF51735">
    <property type="entry name" value="NAD(P)-binding Rossmann-fold domains"/>
    <property type="match status" value="1"/>
</dbReference>
<dbReference type="GO" id="GO:0019632">
    <property type="term" value="P:shikimate metabolic process"/>
    <property type="evidence" value="ECO:0007669"/>
    <property type="project" value="InterPro"/>
</dbReference>
<keyword evidence="4" id="KW-0521">NADP</keyword>
<dbReference type="NCBIfam" id="TIGR00507">
    <property type="entry name" value="aroE"/>
    <property type="match status" value="1"/>
</dbReference>
<reference evidence="11 12" key="1">
    <citation type="submission" date="2019-03" db="EMBL/GenBank/DDBJ databases">
        <title>Metabolic potential of uncultured bacteria and archaea associated with petroleum seepage in deep-sea sediments.</title>
        <authorList>
            <person name="Dong X."/>
            <person name="Hubert C."/>
        </authorList>
    </citation>
    <scope>NUCLEOTIDE SEQUENCE [LARGE SCALE GENOMIC DNA]</scope>
    <source>
        <strain evidence="11">E26_bin6</strain>
    </source>
</reference>
<feature type="non-terminal residue" evidence="11">
    <location>
        <position position="305"/>
    </location>
</feature>
<dbReference type="Pfam" id="PF18317">
    <property type="entry name" value="SDH_C"/>
    <property type="match status" value="1"/>
</dbReference>
<protein>
    <recommendedName>
        <fullName evidence="2">shikimate dehydrogenase (NADP(+))</fullName>
        <ecNumber evidence="2">1.1.1.25</ecNumber>
    </recommendedName>
</protein>
<evidence type="ECO:0000256" key="5">
    <source>
        <dbReference type="ARBA" id="ARBA00023002"/>
    </source>
</evidence>
<dbReference type="CDD" id="cd01065">
    <property type="entry name" value="NAD_bind_Shikimate_DH"/>
    <property type="match status" value="1"/>
</dbReference>
<dbReference type="GO" id="GO:0008652">
    <property type="term" value="P:amino acid biosynthetic process"/>
    <property type="evidence" value="ECO:0007669"/>
    <property type="project" value="UniProtKB-KW"/>
</dbReference>